<dbReference type="Pfam" id="PF07980">
    <property type="entry name" value="SusD_RagB"/>
    <property type="match status" value="1"/>
</dbReference>
<sequence length="552" mass="60920">MKNKTIFKTSARLVSGSLILATIFMSCTDLEIEGTDSIIVDSSEAGFQGISDPDSFLDNSYNSLNGYIGDQANLYALSEVTTDESLVPTRGSDWGDNGIWRQLHQHDWTSNHAFLLNVWNQWNTLHFQGAQVLSELTNSTPQQEADAYFLRALGMWVILDNFGQVPVRDPDAPIFEDPIVISGQEAVDQIVSDLNLAISNLPTTGPGAGVGTSASPNTRASKAAGRYLLAKVLLNKHIYVGGEPSGADMTEVISLVDQITSEGYALEEGYFDIFRNTLDRETIWFIPTAVGNRIWNGLHYNMAPDQAGGGWNGFSTLSEFYDMFEGDPNSNRGTAEGEPLDGQEERRGYVPPSGLPAGSFDGSIDENDDGFADGSSVGFGFLINQQYDYDGTPLEDRGGNPLTFKRQFTDGSGNVSLINNSETTGIRTIKYNPRFGAFTEHEIFFRYSDAHLMKAEAMMRSGGDPSAMVNELRVLRKAEPLASVTESDLLEERGRELYMEFWRRNDMIRFGEFTRDWSLKSPAAVGDQTRTLFPIPANQLILNPNLTQNPGY</sequence>
<organism evidence="9 10">
    <name type="scientific">Gillisia hiemivivida</name>
    <dbReference type="NCBI Taxonomy" id="291190"/>
    <lineage>
        <taxon>Bacteria</taxon>
        <taxon>Pseudomonadati</taxon>
        <taxon>Bacteroidota</taxon>
        <taxon>Flavobacteriia</taxon>
        <taxon>Flavobacteriales</taxon>
        <taxon>Flavobacteriaceae</taxon>
        <taxon>Gillisia</taxon>
    </lineage>
</organism>
<evidence type="ECO:0000313" key="9">
    <source>
        <dbReference type="EMBL" id="TXD95279.1"/>
    </source>
</evidence>
<dbReference type="InterPro" id="IPR011990">
    <property type="entry name" value="TPR-like_helical_dom_sf"/>
</dbReference>
<dbReference type="InterPro" id="IPR033985">
    <property type="entry name" value="SusD-like_N"/>
</dbReference>
<keyword evidence="5" id="KW-0998">Cell outer membrane</keyword>
<evidence type="ECO:0000259" key="7">
    <source>
        <dbReference type="Pfam" id="PF07980"/>
    </source>
</evidence>
<dbReference type="SUPFAM" id="SSF48452">
    <property type="entry name" value="TPR-like"/>
    <property type="match status" value="1"/>
</dbReference>
<comment type="similarity">
    <text evidence="2">Belongs to the SusD family.</text>
</comment>
<gene>
    <name evidence="9" type="ORF">ES724_03770</name>
</gene>
<dbReference type="AlphaFoldDB" id="A0A5C7A3C2"/>
<dbReference type="Pfam" id="PF14322">
    <property type="entry name" value="SusD-like_3"/>
    <property type="match status" value="1"/>
</dbReference>
<keyword evidence="10" id="KW-1185">Reference proteome</keyword>
<keyword evidence="4" id="KW-0472">Membrane</keyword>
<feature type="domain" description="SusD-like N-terminal" evidence="8">
    <location>
        <begin position="92"/>
        <end position="233"/>
    </location>
</feature>
<comment type="caution">
    <text evidence="9">The sequence shown here is derived from an EMBL/GenBank/DDBJ whole genome shotgun (WGS) entry which is preliminary data.</text>
</comment>
<evidence type="ECO:0000256" key="2">
    <source>
        <dbReference type="ARBA" id="ARBA00006275"/>
    </source>
</evidence>
<dbReference type="EMBL" id="VORY01000002">
    <property type="protein sequence ID" value="TXD95279.1"/>
    <property type="molecule type" value="Genomic_DNA"/>
</dbReference>
<dbReference type="PROSITE" id="PS51257">
    <property type="entry name" value="PROKAR_LIPOPROTEIN"/>
    <property type="match status" value="1"/>
</dbReference>
<keyword evidence="3" id="KW-0732">Signal</keyword>
<evidence type="ECO:0000256" key="5">
    <source>
        <dbReference type="ARBA" id="ARBA00023237"/>
    </source>
</evidence>
<dbReference type="Proteomes" id="UP000321367">
    <property type="component" value="Unassembled WGS sequence"/>
</dbReference>
<dbReference type="RefSeq" id="WP_146929749.1">
    <property type="nucleotide sequence ID" value="NZ_CBCSHZ010000001.1"/>
</dbReference>
<dbReference type="GO" id="GO:0009279">
    <property type="term" value="C:cell outer membrane"/>
    <property type="evidence" value="ECO:0007669"/>
    <property type="project" value="UniProtKB-SubCell"/>
</dbReference>
<comment type="subcellular location">
    <subcellularLocation>
        <location evidence="1">Cell outer membrane</location>
    </subcellularLocation>
</comment>
<evidence type="ECO:0000256" key="1">
    <source>
        <dbReference type="ARBA" id="ARBA00004442"/>
    </source>
</evidence>
<evidence type="ECO:0000256" key="3">
    <source>
        <dbReference type="ARBA" id="ARBA00022729"/>
    </source>
</evidence>
<name>A0A5C7A3C2_9FLAO</name>
<dbReference type="OrthoDB" id="5694214at2"/>
<evidence type="ECO:0000313" key="10">
    <source>
        <dbReference type="Proteomes" id="UP000321367"/>
    </source>
</evidence>
<evidence type="ECO:0000256" key="4">
    <source>
        <dbReference type="ARBA" id="ARBA00023136"/>
    </source>
</evidence>
<dbReference type="InterPro" id="IPR012944">
    <property type="entry name" value="SusD_RagB_dom"/>
</dbReference>
<evidence type="ECO:0000256" key="6">
    <source>
        <dbReference type="SAM" id="MobiDB-lite"/>
    </source>
</evidence>
<accession>A0A5C7A3C2</accession>
<proteinExistence type="inferred from homology"/>
<feature type="region of interest" description="Disordered" evidence="6">
    <location>
        <begin position="325"/>
        <end position="346"/>
    </location>
</feature>
<reference evidence="9 10" key="1">
    <citation type="submission" date="2019-08" db="EMBL/GenBank/DDBJ databases">
        <title>Genome sequence of Gillisia hiemivivida IC154 (type strain).</title>
        <authorList>
            <person name="Bowman J.P."/>
        </authorList>
    </citation>
    <scope>NUCLEOTIDE SEQUENCE [LARGE SCALE GENOMIC DNA]</scope>
    <source>
        <strain evidence="9 10">IC154</strain>
    </source>
</reference>
<evidence type="ECO:0000259" key="8">
    <source>
        <dbReference type="Pfam" id="PF14322"/>
    </source>
</evidence>
<feature type="domain" description="RagB/SusD" evidence="7">
    <location>
        <begin position="281"/>
        <end position="552"/>
    </location>
</feature>
<protein>
    <submittedName>
        <fullName evidence="9">RagB/SusD family nutrient uptake outer membrane protein</fullName>
    </submittedName>
</protein>
<dbReference type="Gene3D" id="1.25.40.390">
    <property type="match status" value="1"/>
</dbReference>